<dbReference type="GeneID" id="40098849"/>
<dbReference type="RefSeq" id="YP_009622112.1">
    <property type="nucleotide sequence ID" value="NC_042099.1"/>
</dbReference>
<dbReference type="EMBL" id="MG670586">
    <property type="protein sequence ID" value="AUG84848.1"/>
    <property type="molecule type" value="Genomic_DNA"/>
</dbReference>
<protein>
    <recommendedName>
        <fullName evidence="1">DUF7250 domain-containing protein</fullName>
    </recommendedName>
</protein>
<evidence type="ECO:0000313" key="3">
    <source>
        <dbReference type="Proteomes" id="UP000241261"/>
    </source>
</evidence>
<evidence type="ECO:0000313" key="2">
    <source>
        <dbReference type="EMBL" id="AUG84848.1"/>
    </source>
</evidence>
<proteinExistence type="predicted"/>
<name>A0A2H5BFV4_9CAUD</name>
<dbReference type="Pfam" id="PF23908">
    <property type="entry name" value="DUF7250"/>
    <property type="match status" value="1"/>
</dbReference>
<evidence type="ECO:0000259" key="1">
    <source>
        <dbReference type="Pfam" id="PF23908"/>
    </source>
</evidence>
<keyword evidence="3" id="KW-1185">Reference proteome</keyword>
<gene>
    <name evidence="2" type="primary">51</name>
    <name evidence="2" type="ORF">PBI_DISMAS_51</name>
</gene>
<dbReference type="InterPro" id="IPR055674">
    <property type="entry name" value="DUF7250"/>
</dbReference>
<feature type="domain" description="DUF7250" evidence="1">
    <location>
        <begin position="1"/>
        <end position="98"/>
    </location>
</feature>
<sequence>MNKYDAPPTVLVSDLRTVHEAVSPEDLVETKPARFIVFMQDDAGWVLRDYHAGRDYPFLTRPGAIVGMEKRLENVDLLGSPIEVNAYGEPLENVEVFA</sequence>
<dbReference type="Proteomes" id="UP000241261">
    <property type="component" value="Segment"/>
</dbReference>
<reference evidence="2 3" key="1">
    <citation type="submission" date="2017-12" db="EMBL/GenBank/DDBJ databases">
        <authorList>
            <person name="Tomczak R."/>
            <person name="Garlena R.A."/>
            <person name="Russell D.A."/>
            <person name="Pope W.H."/>
            <person name="Jacobs-Sera D."/>
            <person name="Hatfull G.F."/>
        </authorList>
    </citation>
    <scope>NUCLEOTIDE SEQUENCE [LARGE SCALE GENOMIC DNA]</scope>
</reference>
<organism evidence="2 3">
    <name type="scientific">Microbacterium phage Dismas</name>
    <dbReference type="NCBI Taxonomy" id="2065199"/>
    <lineage>
        <taxon>Viruses</taxon>
        <taxon>Duplodnaviria</taxon>
        <taxon>Heunggongvirae</taxon>
        <taxon>Uroviricota</taxon>
        <taxon>Caudoviricetes</taxon>
        <taxon>Dismasvirus</taxon>
        <taxon>Dismasvirus dismas</taxon>
    </lineage>
</organism>
<accession>A0A2H5BFV4</accession>
<dbReference type="KEGG" id="vg:40098849"/>